<evidence type="ECO:0000259" key="1">
    <source>
        <dbReference type="Pfam" id="PF17936"/>
    </source>
</evidence>
<dbReference type="InterPro" id="IPR041498">
    <property type="entry name" value="Big_6"/>
</dbReference>
<feature type="domain" description="Bacterial Ig-like" evidence="2">
    <location>
        <begin position="781"/>
        <end position="877"/>
    </location>
</feature>
<dbReference type="InterPro" id="IPR044016">
    <property type="entry name" value="Big_13"/>
</dbReference>
<evidence type="ECO:0008006" key="6">
    <source>
        <dbReference type="Google" id="ProtNLM"/>
    </source>
</evidence>
<evidence type="ECO:0000259" key="2">
    <source>
        <dbReference type="Pfam" id="PF19077"/>
    </source>
</evidence>
<dbReference type="Proteomes" id="UP000541426">
    <property type="component" value="Unassembled WGS sequence"/>
</dbReference>
<evidence type="ECO:0000313" key="4">
    <source>
        <dbReference type="EMBL" id="MBB3986412.1"/>
    </source>
</evidence>
<feature type="domain" description="Biofilm-associated protein BapA-like prefix-like" evidence="3">
    <location>
        <begin position="37"/>
        <end position="99"/>
    </location>
</feature>
<dbReference type="InterPro" id="IPR048051">
    <property type="entry name" value="BapA-like_prefix-like"/>
</dbReference>
<evidence type="ECO:0000313" key="5">
    <source>
        <dbReference type="Proteomes" id="UP000541426"/>
    </source>
</evidence>
<dbReference type="Gene3D" id="2.60.40.10">
    <property type="entry name" value="Immunoglobulins"/>
    <property type="match status" value="14"/>
</dbReference>
<dbReference type="RefSeq" id="WP_183966762.1">
    <property type="nucleotide sequence ID" value="NZ_BAABBZ010000002.1"/>
</dbReference>
<reference evidence="4 5" key="1">
    <citation type="submission" date="2020-08" db="EMBL/GenBank/DDBJ databases">
        <title>Genomic Encyclopedia of Type Strains, Phase IV (KMG-IV): sequencing the most valuable type-strain genomes for metagenomic binning, comparative biology and taxonomic classification.</title>
        <authorList>
            <person name="Goeker M."/>
        </authorList>
    </citation>
    <scope>NUCLEOTIDE SEQUENCE [LARGE SCALE GENOMIC DNA]</scope>
    <source>
        <strain evidence="4 5">DSM 102235</strain>
    </source>
</reference>
<dbReference type="NCBIfam" id="NF033510">
    <property type="entry name" value="Ca_tandemer"/>
    <property type="match status" value="13"/>
</dbReference>
<keyword evidence="5" id="KW-1185">Reference proteome</keyword>
<feature type="domain" description="Bacterial Ig-like" evidence="2">
    <location>
        <begin position="888"/>
        <end position="972"/>
    </location>
</feature>
<dbReference type="InterPro" id="IPR013783">
    <property type="entry name" value="Ig-like_fold"/>
</dbReference>
<feature type="domain" description="Bacterial Ig-like" evidence="2">
    <location>
        <begin position="607"/>
        <end position="677"/>
    </location>
</feature>
<dbReference type="Pfam" id="PF19077">
    <property type="entry name" value="Big_13"/>
    <property type="match status" value="6"/>
</dbReference>
<accession>A0A7W6DT25</accession>
<gene>
    <name evidence="4" type="ORF">GGQ68_002751</name>
</gene>
<sequence length="1751" mass="174191">MNAIDFVIRTGAGTVERGSVGGEGQEFLLDAGYGNDISLNLSQMDLSGYDRADNDLLITLADGRVIVLENYFSEGALGAANSRLFLSANGELNEVSFVEAEGGALFAQYGPTETWGKWSPSDELIFINDPEVMPQVAGEYEEEEVGMAAALPLLGLGGGAMASGAGALLGLPLLVGGKGDGGGSGGGDWTAPTVDNADATHGVSGNDDAVLVITGTAEPGSTVEIVIGDSTAVGTSGDDGTWEVVFEEGSFPGDGTYDDVPVTVTDPNGTVTDLDGPSYNIDTTPPAIEIAEGTVSLGDVENAAEFQDGVTVGGTGEAGAELTITVGDYTETQTIAEDGTWSFTFDETVFAEGEYTTDITLTATDAMGNTTVVTDAVRVDTVNTVSLDNAPLTGDNLISAEELDAGVTLTGTTQSGAEVVVTIEGVSQSLVAGTDGAWSVTFSSTDLADGTYDTTAEITSTDDAGNVTTITHGFSVDTDLGLTIDTDTFAGDGVVNAAEFASDVTLTGTGEAGATVVVASGANALGTATVAADGTWSIVFDPTLLDGGPGDADLGYTGTITATATDAASNVTTTSGQVTVDTNTSVIGMFDDGDQIINAAERADGVSLSGAAEPGAAISVVVAGETLTTTALADGTWSVNIAAALIPTGETTLTAEVTATDLAGNSASASINVAVDTTVFVDMDASAVEGDGTVNASERADGVQLSGTTEAGASVVVTVGGTAYEATVTDGTWSVTVPANAVPQGETSMTVGVAATDVAGNTATESYAVDIDTTTAVSLNTGIVAGDGTVNAAEYASSVTLTGAGEAGSTIVVTSGFNTLGTTTVAANGTWSIAFSPSLIDGGPGHSELGYSGTITATATDLAGNTSSSSGTVAVDTNTTVLGFFEDSDQIINAAERADGVTLSGTSEAGAAISVVVAGVSMSTTALADGSWSVDVPAAIVPTGETTMTAAVSATDPAGNTSAANISIAIDTITNVGMDPSTVEGDGTVNAAERADGLQLTGTTEAGASVVVAVGGAEYNAVVTGQTWSITIPAANVPQGETSLSVGVTATDKAGNTDSNVYAVDIDTTTFVTVPTDTVEGEGVVNAAERSDGVVLNGTAEPGASVTVTMAGVTHDATVMANGSWTVKFAASEIPTGEQTVTVTANAIDPAGNAETASSTIDVDTLVRNFGITSTPGGADGVVNAAEASSGLELTGTTEPGGAVQLTLNGHTVTASVAADGSWTARFSASQLPSGEVTTTLTAVTTDLAGNTDTLTQNVVIDTDAGRLTISPDPVEGDDVVNMVEASDGVVLTGTSDPGQWVDVTMNGVSHTVLTDATGTWVAPFSGSEIAPGTYDAAITATITDSAGNTLTRTDSVHVDTEVLNFAASGDPVETDNVINADEASDGFSLSGTTEAGATVTVTFEGVTQTATVAANGSWTVNFAASDIPSGEMNTSATVDTTDIAGNTATTTVNFAIDTYVNALSMDSNATGDGVVNAAEAQAGITLTGDVEPGSTVSVTLGGVVHTAVVAASGAWSVDIPSSSIPTGTLDTPVTIAATDAAGNTDSISQTLSIDTEASETLSWTGYGRSGGGVAQVWTEATDDAMFLGQVDNPSGSASVSEVNIANTVESGNDAYLFLDAPVADGTHLVLASTDAAGNTSGAYLVTDDPSTNQVQMSDDIASALRVYNVDTIDLHFAEDSNLTLTESQIAELSATSDTVAIRGGADDSITIDGAVAGGTHSEGGVNYNVFTLGDTTVLIEDDITNITTVV</sequence>
<name>A0A7W6DT25_9RHOB</name>
<comment type="caution">
    <text evidence="4">The sequence shown here is derived from an EMBL/GenBank/DDBJ whole genome shotgun (WGS) entry which is preliminary data.</text>
</comment>
<dbReference type="Pfam" id="PF17936">
    <property type="entry name" value="Big_6"/>
    <property type="match status" value="1"/>
</dbReference>
<organism evidence="4 5">
    <name type="scientific">Sagittula marina</name>
    <dbReference type="NCBI Taxonomy" id="943940"/>
    <lineage>
        <taxon>Bacteria</taxon>
        <taxon>Pseudomonadati</taxon>
        <taxon>Pseudomonadota</taxon>
        <taxon>Alphaproteobacteria</taxon>
        <taxon>Rhodobacterales</taxon>
        <taxon>Roseobacteraceae</taxon>
        <taxon>Sagittula</taxon>
    </lineage>
</organism>
<dbReference type="EMBL" id="JACIEJ010000006">
    <property type="protein sequence ID" value="MBB3986412.1"/>
    <property type="molecule type" value="Genomic_DNA"/>
</dbReference>
<protein>
    <recommendedName>
        <fullName evidence="6">Ig-like domain (Group 3)</fullName>
    </recommendedName>
</protein>
<feature type="domain" description="Bacterial Ig-like" evidence="2">
    <location>
        <begin position="408"/>
        <end position="478"/>
    </location>
</feature>
<feature type="domain" description="Bacterial Ig-like" evidence="2">
    <location>
        <begin position="1374"/>
        <end position="1459"/>
    </location>
</feature>
<proteinExistence type="predicted"/>
<dbReference type="Pfam" id="PF22783">
    <property type="entry name" value="BapA_N"/>
    <property type="match status" value="1"/>
</dbReference>
<feature type="domain" description="Bacterial Ig" evidence="1">
    <location>
        <begin position="501"/>
        <end position="574"/>
    </location>
</feature>
<feature type="domain" description="Bacterial Ig-like" evidence="2">
    <location>
        <begin position="705"/>
        <end position="773"/>
    </location>
</feature>
<evidence type="ECO:0000259" key="3">
    <source>
        <dbReference type="Pfam" id="PF22783"/>
    </source>
</evidence>